<keyword evidence="2" id="KW-0274">FAD</keyword>
<dbReference type="GO" id="GO:0033108">
    <property type="term" value="P:mitochondrial respiratory chain complex assembly"/>
    <property type="evidence" value="ECO:0007669"/>
    <property type="project" value="TreeGrafter"/>
</dbReference>
<protein>
    <submittedName>
        <fullName evidence="5">AIFM1</fullName>
        <ecNumber evidence="5">1.-.-.-</ecNumber>
    </submittedName>
</protein>
<dbReference type="Pfam" id="PF07992">
    <property type="entry name" value="Pyr_redox_2"/>
    <property type="match status" value="1"/>
</dbReference>
<gene>
    <name evidence="5" type="ORF">MEDL_23187</name>
</gene>
<keyword evidence="6" id="KW-1185">Reference proteome</keyword>
<feature type="domain" description="FAD/NAD(P)-binding" evidence="4">
    <location>
        <begin position="147"/>
        <end position="328"/>
    </location>
</feature>
<dbReference type="InterPro" id="IPR023753">
    <property type="entry name" value="FAD/NAD-binding_dom"/>
</dbReference>
<name>A0A8S3RK85_MYTED</name>
<dbReference type="OrthoDB" id="6029at2759"/>
<evidence type="ECO:0000259" key="4">
    <source>
        <dbReference type="Pfam" id="PF07992"/>
    </source>
</evidence>
<evidence type="ECO:0000256" key="2">
    <source>
        <dbReference type="ARBA" id="ARBA00022827"/>
    </source>
</evidence>
<evidence type="ECO:0000256" key="3">
    <source>
        <dbReference type="ARBA" id="ARBA00023002"/>
    </source>
</evidence>
<accession>A0A8S3RK85</accession>
<evidence type="ECO:0000313" key="5">
    <source>
        <dbReference type="EMBL" id="CAG2209044.1"/>
    </source>
</evidence>
<dbReference type="SUPFAM" id="SSF51905">
    <property type="entry name" value="FAD/NAD(P)-binding domain"/>
    <property type="match status" value="1"/>
</dbReference>
<keyword evidence="1" id="KW-0285">Flavoprotein</keyword>
<dbReference type="InterPro" id="IPR036188">
    <property type="entry name" value="FAD/NAD-bd_sf"/>
</dbReference>
<dbReference type="GO" id="GO:0071949">
    <property type="term" value="F:FAD binding"/>
    <property type="evidence" value="ECO:0007669"/>
    <property type="project" value="TreeGrafter"/>
</dbReference>
<dbReference type="EC" id="1.-.-.-" evidence="5"/>
<evidence type="ECO:0000256" key="1">
    <source>
        <dbReference type="ARBA" id="ARBA00022630"/>
    </source>
</evidence>
<dbReference type="PANTHER" id="PTHR43557:SF4">
    <property type="entry name" value="APOPTOSIS-INDUCING FACTOR 1, MITOCHONDRIAL"/>
    <property type="match status" value="1"/>
</dbReference>
<dbReference type="PANTHER" id="PTHR43557">
    <property type="entry name" value="APOPTOSIS-INDUCING FACTOR 1"/>
    <property type="match status" value="1"/>
</dbReference>
<reference evidence="5" key="1">
    <citation type="submission" date="2021-03" db="EMBL/GenBank/DDBJ databases">
        <authorList>
            <person name="Bekaert M."/>
        </authorList>
    </citation>
    <scope>NUCLEOTIDE SEQUENCE</scope>
</reference>
<dbReference type="GO" id="GO:0016174">
    <property type="term" value="F:NAD(P)H oxidase H2O2-forming activity"/>
    <property type="evidence" value="ECO:0007669"/>
    <property type="project" value="TreeGrafter"/>
</dbReference>
<dbReference type="GO" id="GO:0005739">
    <property type="term" value="C:mitochondrion"/>
    <property type="evidence" value="ECO:0007669"/>
    <property type="project" value="TreeGrafter"/>
</dbReference>
<evidence type="ECO:0000313" key="6">
    <source>
        <dbReference type="Proteomes" id="UP000683360"/>
    </source>
</evidence>
<comment type="caution">
    <text evidence="5">The sequence shown here is derived from an EMBL/GenBank/DDBJ whole genome shotgun (WGS) entry which is preliminary data.</text>
</comment>
<dbReference type="EMBL" id="CAJPWZ010001131">
    <property type="protein sequence ID" value="CAG2209044.1"/>
    <property type="molecule type" value="Genomic_DNA"/>
</dbReference>
<dbReference type="Gene3D" id="3.50.50.60">
    <property type="entry name" value="FAD/NAD(P)-binding domain"/>
    <property type="match status" value="2"/>
</dbReference>
<dbReference type="AlphaFoldDB" id="A0A8S3RK85"/>
<dbReference type="PRINTS" id="PR00368">
    <property type="entry name" value="FADPNR"/>
</dbReference>
<keyword evidence="3 5" id="KW-0560">Oxidoreductase</keyword>
<organism evidence="5 6">
    <name type="scientific">Mytilus edulis</name>
    <name type="common">Blue mussel</name>
    <dbReference type="NCBI Taxonomy" id="6550"/>
    <lineage>
        <taxon>Eukaryota</taxon>
        <taxon>Metazoa</taxon>
        <taxon>Spiralia</taxon>
        <taxon>Lophotrochozoa</taxon>
        <taxon>Mollusca</taxon>
        <taxon>Bivalvia</taxon>
        <taxon>Autobranchia</taxon>
        <taxon>Pteriomorphia</taxon>
        <taxon>Mytilida</taxon>
        <taxon>Mytiloidea</taxon>
        <taxon>Mytilidae</taxon>
        <taxon>Mytilinae</taxon>
        <taxon>Mytilus</taxon>
    </lineage>
</organism>
<proteinExistence type="predicted"/>
<dbReference type="GO" id="GO:0006915">
    <property type="term" value="P:apoptotic process"/>
    <property type="evidence" value="ECO:0007669"/>
    <property type="project" value="TreeGrafter"/>
</dbReference>
<dbReference type="Proteomes" id="UP000683360">
    <property type="component" value="Unassembled WGS sequence"/>
</dbReference>
<sequence>MYRRNLLFSKLFKTNLNGKLTSKLSKACDTGSSLRCLNLKLVSQQQHIRCLCNTESHRNTHHSGHDRQQQDSRGFSKSSWMMVAGAGLFSYSVWKARHQLQDLRNQFIVFALDDEKDKESGTDKTKEKVQEPTPLKDQVIPSYVPYLLIGAGTASHSAMRAIRLRDHKAQVLIVGDEDNNPYSRPPLSKELWYGEQTGIFYDPNDFYGIPEDLPSTKYGGVAVLQNRKVIKLNTEDRIAFLDNGSEIKYDKCLIATGGRPKNLPVFEKASKAVQSRVHLFRNINDFVRLHTIAHTRKSIAIIGGGFLGSELACGLAHRALIVLVQACSVYLQHLLVLPAKKIGE</sequence>
<dbReference type="InterPro" id="IPR050446">
    <property type="entry name" value="FAD-oxidoreductase/Apoptosis"/>
</dbReference>